<reference evidence="1" key="1">
    <citation type="journal article" date="2022" name="Plant J.">
        <title>Strategies of tolerance reflected in two North American maple genomes.</title>
        <authorList>
            <person name="McEvoy S.L."/>
            <person name="Sezen U.U."/>
            <person name="Trouern-Trend A."/>
            <person name="McMahon S.M."/>
            <person name="Schaberg P.G."/>
            <person name="Yang J."/>
            <person name="Wegrzyn J.L."/>
            <person name="Swenson N.G."/>
        </authorList>
    </citation>
    <scope>NUCLEOTIDE SEQUENCE</scope>
    <source>
        <strain evidence="1">91603</strain>
    </source>
</reference>
<proteinExistence type="predicted"/>
<gene>
    <name evidence="1" type="ORF">LWI28_013894</name>
</gene>
<evidence type="ECO:0000313" key="2">
    <source>
        <dbReference type="Proteomes" id="UP001064489"/>
    </source>
</evidence>
<accession>A0AAD5J682</accession>
<evidence type="ECO:0000313" key="1">
    <source>
        <dbReference type="EMBL" id="KAI9186112.1"/>
    </source>
</evidence>
<comment type="caution">
    <text evidence="1">The sequence shown here is derived from an EMBL/GenBank/DDBJ whole genome shotgun (WGS) entry which is preliminary data.</text>
</comment>
<name>A0AAD5J682_ACENE</name>
<organism evidence="1 2">
    <name type="scientific">Acer negundo</name>
    <name type="common">Box elder</name>
    <dbReference type="NCBI Taxonomy" id="4023"/>
    <lineage>
        <taxon>Eukaryota</taxon>
        <taxon>Viridiplantae</taxon>
        <taxon>Streptophyta</taxon>
        <taxon>Embryophyta</taxon>
        <taxon>Tracheophyta</taxon>
        <taxon>Spermatophyta</taxon>
        <taxon>Magnoliopsida</taxon>
        <taxon>eudicotyledons</taxon>
        <taxon>Gunneridae</taxon>
        <taxon>Pentapetalae</taxon>
        <taxon>rosids</taxon>
        <taxon>malvids</taxon>
        <taxon>Sapindales</taxon>
        <taxon>Sapindaceae</taxon>
        <taxon>Hippocastanoideae</taxon>
        <taxon>Acereae</taxon>
        <taxon>Acer</taxon>
    </lineage>
</organism>
<dbReference type="AlphaFoldDB" id="A0AAD5J682"/>
<dbReference type="Proteomes" id="UP001064489">
    <property type="component" value="Chromosome 3"/>
</dbReference>
<reference evidence="1" key="2">
    <citation type="submission" date="2023-02" db="EMBL/GenBank/DDBJ databases">
        <authorList>
            <person name="Swenson N.G."/>
            <person name="Wegrzyn J.L."/>
            <person name="Mcevoy S.L."/>
        </authorList>
    </citation>
    <scope>NUCLEOTIDE SEQUENCE</scope>
    <source>
        <strain evidence="1">91603</strain>
        <tissue evidence="1">Leaf</tissue>
    </source>
</reference>
<keyword evidence="2" id="KW-1185">Reference proteome</keyword>
<protein>
    <submittedName>
        <fullName evidence="1">Uncharacterized protein</fullName>
    </submittedName>
</protein>
<sequence>MGDILFNVQISENPVVVDLSWLESFLGLIPLGIQADLNSYLDKENFVLFSRKDVGIFPYSVSDHVKEDKKETDHGGQLMYKDNKLRKGDKAQILHKSGKNSKMGAMLVVKKNLFKLRKEKVTKEALGRGDVDKGKRRKVRETKSFYFGSECFRGPTDLSQFERNGVISNRVGGNSHEELVRESSLVPIFVKFLDNAVGLPMVPSCILKKRSMRKKLVYTEESQHGN</sequence>
<dbReference type="EMBL" id="JAJSOW010000100">
    <property type="protein sequence ID" value="KAI9186112.1"/>
    <property type="molecule type" value="Genomic_DNA"/>
</dbReference>